<keyword evidence="2" id="KW-1185">Reference proteome</keyword>
<reference evidence="2" key="1">
    <citation type="journal article" date="2019" name="Int. J. Syst. Evol. Microbiol.">
        <title>The Global Catalogue of Microorganisms (GCM) 10K type strain sequencing project: providing services to taxonomists for standard genome sequencing and annotation.</title>
        <authorList>
            <consortium name="The Broad Institute Genomics Platform"/>
            <consortium name="The Broad Institute Genome Sequencing Center for Infectious Disease"/>
            <person name="Wu L."/>
            <person name="Ma J."/>
        </authorList>
    </citation>
    <scope>NUCLEOTIDE SEQUENCE [LARGE SCALE GENOMIC DNA]</scope>
    <source>
        <strain evidence="2">JCM 9092</strain>
    </source>
</reference>
<organism evidence="1 2">
    <name type="scientific">Streptomyces rectiviolaceus</name>
    <dbReference type="NCBI Taxonomy" id="332591"/>
    <lineage>
        <taxon>Bacteria</taxon>
        <taxon>Bacillati</taxon>
        <taxon>Actinomycetota</taxon>
        <taxon>Actinomycetes</taxon>
        <taxon>Kitasatosporales</taxon>
        <taxon>Streptomycetaceae</taxon>
        <taxon>Streptomyces</taxon>
    </lineage>
</organism>
<dbReference type="RefSeq" id="WP_344525282.1">
    <property type="nucleotide sequence ID" value="NZ_BAAAUG010000112.1"/>
</dbReference>
<keyword evidence="1" id="KW-0489">Methyltransferase</keyword>
<dbReference type="GO" id="GO:0032259">
    <property type="term" value="P:methylation"/>
    <property type="evidence" value="ECO:0007669"/>
    <property type="project" value="UniProtKB-KW"/>
</dbReference>
<sequence>MNDWEPYAERLADGVAHPVSRWHAPLAATPRHLFVPNWWANNAGQWTLRNGSADREAWLSTVYANRTLVTRVGAVHADLATEPTASGLPTSSSTLPSLVLDLYRYAMIADDSHILVTTGSGYGTALACRRLQDRQVTSLDVDAHLVKTAAGRLDSIGLHPNMAVCDITGPLSGSYDRIIATVSLNPVPASCLSALRLGGRLVTTLAGTGLIITADKVADGGAVGRVEQERAGFMRTRHGEDYAPGLSERFTEIRDQEGEEITTGRYPVLNVREAWDVWSMLELTSPGIEHRFWEGADHLRTAWMVHADGSWARAQGVWSDSPTVHQGGPRRLWDALERVRNRLNTEGGLPLSGARVRIDPDGICHISRGAWSVTLGERA</sequence>
<dbReference type="GO" id="GO:0008168">
    <property type="term" value="F:methyltransferase activity"/>
    <property type="evidence" value="ECO:0007669"/>
    <property type="project" value="UniProtKB-KW"/>
</dbReference>
<dbReference type="Gene3D" id="3.40.50.150">
    <property type="entry name" value="Vaccinia Virus protein VP39"/>
    <property type="match status" value="1"/>
</dbReference>
<dbReference type="SUPFAM" id="SSF53335">
    <property type="entry name" value="S-adenosyl-L-methionine-dependent methyltransferases"/>
    <property type="match status" value="1"/>
</dbReference>
<dbReference type="InterPro" id="IPR029063">
    <property type="entry name" value="SAM-dependent_MTases_sf"/>
</dbReference>
<proteinExistence type="predicted"/>
<accession>A0ABP6MXR5</accession>
<dbReference type="Pfam" id="PF01135">
    <property type="entry name" value="PCMT"/>
    <property type="match status" value="1"/>
</dbReference>
<keyword evidence="1" id="KW-0808">Transferase</keyword>
<gene>
    <name evidence="1" type="ORF">GCM10010449_56000</name>
</gene>
<evidence type="ECO:0000313" key="2">
    <source>
        <dbReference type="Proteomes" id="UP001501637"/>
    </source>
</evidence>
<dbReference type="CDD" id="cd02440">
    <property type="entry name" value="AdoMet_MTases"/>
    <property type="match status" value="1"/>
</dbReference>
<dbReference type="EMBL" id="BAAAUG010000112">
    <property type="protein sequence ID" value="GAA3127409.1"/>
    <property type="molecule type" value="Genomic_DNA"/>
</dbReference>
<dbReference type="Proteomes" id="UP001501637">
    <property type="component" value="Unassembled WGS sequence"/>
</dbReference>
<evidence type="ECO:0000313" key="1">
    <source>
        <dbReference type="EMBL" id="GAA3127409.1"/>
    </source>
</evidence>
<name>A0ABP6MXR5_9ACTN</name>
<protein>
    <submittedName>
        <fullName evidence="1">Methyltransferase domain-containing protein</fullName>
    </submittedName>
</protein>
<comment type="caution">
    <text evidence="1">The sequence shown here is derived from an EMBL/GenBank/DDBJ whole genome shotgun (WGS) entry which is preliminary data.</text>
</comment>